<dbReference type="EMBL" id="CP002497">
    <property type="protein sequence ID" value="AET37422.1"/>
    <property type="molecule type" value="Genomic_DNA"/>
</dbReference>
<dbReference type="RefSeq" id="XP_003644239.1">
    <property type="nucleotide sequence ID" value="XM_003644191.1"/>
</dbReference>
<evidence type="ECO:0000313" key="3">
    <source>
        <dbReference type="Proteomes" id="UP000006790"/>
    </source>
</evidence>
<keyword evidence="3" id="KW-1185">Reference proteome</keyword>
<dbReference type="OrthoDB" id="4036058at2759"/>
<feature type="compositionally biased region" description="Polar residues" evidence="1">
    <location>
        <begin position="32"/>
        <end position="41"/>
    </location>
</feature>
<evidence type="ECO:0000256" key="1">
    <source>
        <dbReference type="SAM" id="MobiDB-lite"/>
    </source>
</evidence>
<sequence>MELRRSTRLKRANTDTSVSKYNASSEDDSFRLSPSRSPPTTVIQQSSLQQQQQFKTHNRNTKKLQVGGASNLINKVNFHDAVLAKFPRPKYHCKRTEPTFRFAGLSKIKVSELDRIIQDLTQSRNEQASKFDGSVANSSHSHASHSGKNSNNSSTKEVITDSAGYELFTYPTDLVAIGNIIQQISQLKDELAVTTDDYDPEKLIADIKKHGTHSLNDIDRQLVRLAEENHSAPDEGWLNALADIHDINLQDISDMIVTRNMKKTGMMNTGLGNVHSSRKADIQFLSNKWNKLLAKERNITLYWPNKNSNKKTYCSMSSNNLLSQSNVISPDASGNAVNTVSKLNEPLNTAVQENPRDKFKDVPLLF</sequence>
<dbReference type="KEGG" id="erc:Ecym_1172"/>
<proteinExistence type="predicted"/>
<feature type="compositionally biased region" description="Low complexity" evidence="1">
    <location>
        <begin position="133"/>
        <end position="154"/>
    </location>
</feature>
<accession>G8JMV8</accession>
<dbReference type="HOGENOM" id="CLU_756568_0_0_1"/>
<reference evidence="3" key="1">
    <citation type="journal article" date="2012" name="G3 (Bethesda)">
        <title>Pichia sorbitophila, an interspecies yeast hybrid reveals early steps of genome resolution following polyploidization.</title>
        <authorList>
            <person name="Leh Louis V."/>
            <person name="Despons L."/>
            <person name="Friedrich A."/>
            <person name="Martin T."/>
            <person name="Durrens P."/>
            <person name="Casaregola S."/>
            <person name="Neuveglise C."/>
            <person name="Fairhead C."/>
            <person name="Marck C."/>
            <person name="Cruz J.A."/>
            <person name="Straub M.L."/>
            <person name="Kugler V."/>
            <person name="Sacerdot C."/>
            <person name="Uzunov Z."/>
            <person name="Thierry A."/>
            <person name="Weiss S."/>
            <person name="Bleykasten C."/>
            <person name="De Montigny J."/>
            <person name="Jacques N."/>
            <person name="Jung P."/>
            <person name="Lemaire M."/>
            <person name="Mallet S."/>
            <person name="Morel G."/>
            <person name="Richard G.F."/>
            <person name="Sarkar A."/>
            <person name="Savel G."/>
            <person name="Schacherer J."/>
            <person name="Seret M.L."/>
            <person name="Talla E."/>
            <person name="Samson G."/>
            <person name="Jubin C."/>
            <person name="Poulain J."/>
            <person name="Vacherie B."/>
            <person name="Barbe V."/>
            <person name="Pelletier E."/>
            <person name="Sherman D.J."/>
            <person name="Westhof E."/>
            <person name="Weissenbach J."/>
            <person name="Baret P.V."/>
            <person name="Wincker P."/>
            <person name="Gaillardin C."/>
            <person name="Dujon B."/>
            <person name="Souciet J.L."/>
        </authorList>
    </citation>
    <scope>NUCLEOTIDE SEQUENCE [LARGE SCALE GENOMIC DNA]</scope>
    <source>
        <strain evidence="3">CBS 270.75 / DBVPG 7215 / KCTC 17166 / NRRL Y-17582</strain>
    </source>
</reference>
<feature type="region of interest" description="Disordered" evidence="1">
    <location>
        <begin position="1"/>
        <end position="41"/>
    </location>
</feature>
<feature type="compositionally biased region" description="Polar residues" evidence="1">
    <location>
        <begin position="14"/>
        <end position="24"/>
    </location>
</feature>
<evidence type="ECO:0000313" key="2">
    <source>
        <dbReference type="EMBL" id="AET37422.1"/>
    </source>
</evidence>
<gene>
    <name evidence="2" type="ordered locus">Ecym_1172</name>
</gene>
<dbReference type="AlphaFoldDB" id="G8JMV8"/>
<feature type="region of interest" description="Disordered" evidence="1">
    <location>
        <begin position="127"/>
        <end position="156"/>
    </location>
</feature>
<name>G8JMV8_ERECY</name>
<protein>
    <submittedName>
        <fullName evidence="2">Uncharacterized protein</fullName>
    </submittedName>
</protein>
<dbReference type="Proteomes" id="UP000006790">
    <property type="component" value="Chromosome 1"/>
</dbReference>
<organism evidence="2 3">
    <name type="scientific">Eremothecium cymbalariae (strain CBS 270.75 / DBVPG 7215 / KCTC 17166 / NRRL Y-17582)</name>
    <name type="common">Yeast</name>
    <dbReference type="NCBI Taxonomy" id="931890"/>
    <lineage>
        <taxon>Eukaryota</taxon>
        <taxon>Fungi</taxon>
        <taxon>Dikarya</taxon>
        <taxon>Ascomycota</taxon>
        <taxon>Saccharomycotina</taxon>
        <taxon>Saccharomycetes</taxon>
        <taxon>Saccharomycetales</taxon>
        <taxon>Saccharomycetaceae</taxon>
        <taxon>Eremothecium</taxon>
    </lineage>
</organism>
<dbReference type="InParanoid" id="G8JMV8"/>
<feature type="compositionally biased region" description="Basic residues" evidence="1">
    <location>
        <begin position="1"/>
        <end position="11"/>
    </location>
</feature>
<dbReference type="GeneID" id="11469604"/>